<evidence type="ECO:0000313" key="2">
    <source>
        <dbReference type="EMBL" id="KAB7784878.1"/>
    </source>
</evidence>
<comment type="caution">
    <text evidence="2">The sequence shown here is derived from an EMBL/GenBank/DDBJ whole genome shotgun (WGS) entry which is preliminary data.</text>
</comment>
<reference evidence="2 3" key="1">
    <citation type="submission" date="2019-10" db="EMBL/GenBank/DDBJ databases">
        <title>Draft Genome Sequence of the Caffeine Degrading Methylotroph Methylorubrum populi PINKEL.</title>
        <authorList>
            <person name="Dawson S.C."/>
            <person name="Zhang X."/>
            <person name="Wright M.E."/>
            <person name="Sharma G."/>
            <person name="Langner J.T."/>
            <person name="Ditty J.L."/>
            <person name="Subuyuj G.A."/>
        </authorList>
    </citation>
    <scope>NUCLEOTIDE SEQUENCE [LARGE SCALE GENOMIC DNA]</scope>
    <source>
        <strain evidence="2 3">Pinkel</strain>
    </source>
</reference>
<feature type="compositionally biased region" description="Basic and acidic residues" evidence="1">
    <location>
        <begin position="82"/>
        <end position="98"/>
    </location>
</feature>
<dbReference type="AlphaFoldDB" id="A0A177JAQ6"/>
<evidence type="ECO:0000313" key="3">
    <source>
        <dbReference type="Proteomes" id="UP000469949"/>
    </source>
</evidence>
<name>A0A177JAQ6_9HYPH</name>
<sequence length="120" mass="12607">MLRTGLVLGVSVPAAILTLALLPVVRQEADAMGAPTAPRVAYEAPATALPGMRPYSTALYPIHVATARRPAAHTESAPARSAQEEVPAKPRRLTKEGCEAPLSSLVGPEARRMVPGRCMT</sequence>
<proteinExistence type="predicted"/>
<organism evidence="2 3">
    <name type="scientific">Methylorubrum populi</name>
    <dbReference type="NCBI Taxonomy" id="223967"/>
    <lineage>
        <taxon>Bacteria</taxon>
        <taxon>Pseudomonadati</taxon>
        <taxon>Pseudomonadota</taxon>
        <taxon>Alphaproteobacteria</taxon>
        <taxon>Hyphomicrobiales</taxon>
        <taxon>Methylobacteriaceae</taxon>
        <taxon>Methylorubrum</taxon>
    </lineage>
</organism>
<dbReference type="EMBL" id="WEKV01000010">
    <property type="protein sequence ID" value="KAB7784878.1"/>
    <property type="molecule type" value="Genomic_DNA"/>
</dbReference>
<dbReference type="OMA" id="DRWTMPV"/>
<evidence type="ECO:0000256" key="1">
    <source>
        <dbReference type="SAM" id="MobiDB-lite"/>
    </source>
</evidence>
<feature type="region of interest" description="Disordered" evidence="1">
    <location>
        <begin position="69"/>
        <end position="104"/>
    </location>
</feature>
<protein>
    <submittedName>
        <fullName evidence="2">Uncharacterized protein</fullName>
    </submittedName>
</protein>
<dbReference type="Proteomes" id="UP000469949">
    <property type="component" value="Unassembled WGS sequence"/>
</dbReference>
<dbReference type="RefSeq" id="WP_012454903.1">
    <property type="nucleotide sequence ID" value="NZ_CP039546.1"/>
</dbReference>
<gene>
    <name evidence="2" type="ORF">F8B43_2911</name>
</gene>
<accession>A0A177JAQ6</accession>